<protein>
    <submittedName>
        <fullName evidence="5">Putative zinc-binding oxidoreductase ToxD</fullName>
    </submittedName>
</protein>
<reference evidence="5" key="1">
    <citation type="journal article" date="2020" name="Stud. Mycol.">
        <title>101 Dothideomycetes genomes: a test case for predicting lifestyles and emergence of pathogens.</title>
        <authorList>
            <person name="Haridas S."/>
            <person name="Albert R."/>
            <person name="Binder M."/>
            <person name="Bloem J."/>
            <person name="Labutti K."/>
            <person name="Salamov A."/>
            <person name="Andreopoulos B."/>
            <person name="Baker S."/>
            <person name="Barry K."/>
            <person name="Bills G."/>
            <person name="Bluhm B."/>
            <person name="Cannon C."/>
            <person name="Castanera R."/>
            <person name="Culley D."/>
            <person name="Daum C."/>
            <person name="Ezra D."/>
            <person name="Gonzalez J."/>
            <person name="Henrissat B."/>
            <person name="Kuo A."/>
            <person name="Liang C."/>
            <person name="Lipzen A."/>
            <person name="Lutzoni F."/>
            <person name="Magnuson J."/>
            <person name="Mondo S."/>
            <person name="Nolan M."/>
            <person name="Ohm R."/>
            <person name="Pangilinan J."/>
            <person name="Park H.-J."/>
            <person name="Ramirez L."/>
            <person name="Alfaro M."/>
            <person name="Sun H."/>
            <person name="Tritt A."/>
            <person name="Yoshinaga Y."/>
            <person name="Zwiers L.-H."/>
            <person name="Turgeon B."/>
            <person name="Goodwin S."/>
            <person name="Spatafora J."/>
            <person name="Crous P."/>
            <person name="Grigoriev I."/>
        </authorList>
    </citation>
    <scope>NUCLEOTIDE SEQUENCE</scope>
    <source>
        <strain evidence="5">CBS 122681</strain>
    </source>
</reference>
<sequence length="367" mass="39153">MKAVIIKEHGIAAVADIPEQNMQPDYVKVRTVALAMNPTDLHHTSGAGRVGGIIGCDLAGIVEEVGKDCKTDVKKGDAVYGVAHCANLSADFDGAFAEFALVRDGFLARKPERLSFEEVSTLGVGITAAAQALYMNLGLPLPGEKPAEQPLLILIYGGSSATGTLAIQYAKLSGLNVVTTASPENFDLVKSRGADVVFDYHDPECAQKIKDYTQNSLHLVLDCISTEASYKLIAQALPDKNEQPMKVIALLPTDTWPRKDVEATAILAYTQLGKPFTKFGIDFPAFPDHYDFGVKSWKLSNELLSAGKLVPHPVAFRSGGLAGIPNGLAEHAAGKVKGVKLVYRVSDVSAGSQHESVVQAPKLGSQW</sequence>
<name>A0A6A6SR07_9PLEO</name>
<dbReference type="InterPro" id="IPR036291">
    <property type="entry name" value="NAD(P)-bd_dom_sf"/>
</dbReference>
<dbReference type="Proteomes" id="UP000799324">
    <property type="component" value="Unassembled WGS sequence"/>
</dbReference>
<evidence type="ECO:0000313" key="6">
    <source>
        <dbReference type="Proteomes" id="UP000799324"/>
    </source>
</evidence>
<dbReference type="InterPro" id="IPR011032">
    <property type="entry name" value="GroES-like_sf"/>
</dbReference>
<evidence type="ECO:0000256" key="2">
    <source>
        <dbReference type="ARBA" id="ARBA00011245"/>
    </source>
</evidence>
<dbReference type="OrthoDB" id="48317at2759"/>
<comment type="subunit">
    <text evidence="2">Monomer.</text>
</comment>
<comment type="similarity">
    <text evidence="1">Belongs to the zinc-containing alcohol dehydrogenase family.</text>
</comment>
<dbReference type="Gene3D" id="3.40.50.720">
    <property type="entry name" value="NAD(P)-binding Rossmann-like Domain"/>
    <property type="match status" value="1"/>
</dbReference>
<dbReference type="Pfam" id="PF08240">
    <property type="entry name" value="ADH_N"/>
    <property type="match status" value="1"/>
</dbReference>
<keyword evidence="3" id="KW-0560">Oxidoreductase</keyword>
<dbReference type="PANTHER" id="PTHR45348">
    <property type="entry name" value="HYPOTHETICAL OXIDOREDUCTASE (EUROFUNG)"/>
    <property type="match status" value="1"/>
</dbReference>
<evidence type="ECO:0000256" key="3">
    <source>
        <dbReference type="ARBA" id="ARBA00023002"/>
    </source>
</evidence>
<accession>A0A6A6SR07</accession>
<dbReference type="InterPro" id="IPR013154">
    <property type="entry name" value="ADH-like_N"/>
</dbReference>
<dbReference type="GO" id="GO:0016651">
    <property type="term" value="F:oxidoreductase activity, acting on NAD(P)H"/>
    <property type="evidence" value="ECO:0007669"/>
    <property type="project" value="InterPro"/>
</dbReference>
<evidence type="ECO:0000313" key="5">
    <source>
        <dbReference type="EMBL" id="KAF2648584.1"/>
    </source>
</evidence>
<evidence type="ECO:0000259" key="4">
    <source>
        <dbReference type="SMART" id="SM00829"/>
    </source>
</evidence>
<dbReference type="Pfam" id="PF00107">
    <property type="entry name" value="ADH_zinc_N"/>
    <property type="match status" value="1"/>
</dbReference>
<dbReference type="PANTHER" id="PTHR45348:SF2">
    <property type="entry name" value="ZINC-TYPE ALCOHOL DEHYDROGENASE-LIKE PROTEIN C2E1P3.01"/>
    <property type="match status" value="1"/>
</dbReference>
<proteinExistence type="inferred from homology"/>
<evidence type="ECO:0000256" key="1">
    <source>
        <dbReference type="ARBA" id="ARBA00008072"/>
    </source>
</evidence>
<dbReference type="InterPro" id="IPR013149">
    <property type="entry name" value="ADH-like_C"/>
</dbReference>
<dbReference type="SMART" id="SM00829">
    <property type="entry name" value="PKS_ER"/>
    <property type="match status" value="1"/>
</dbReference>
<dbReference type="SUPFAM" id="SSF51735">
    <property type="entry name" value="NAD(P)-binding Rossmann-fold domains"/>
    <property type="match status" value="1"/>
</dbReference>
<gene>
    <name evidence="5" type="ORF">K491DRAFT_783972</name>
</gene>
<dbReference type="InterPro" id="IPR047122">
    <property type="entry name" value="Trans-enoyl_RdTase-like"/>
</dbReference>
<dbReference type="EMBL" id="MU004531">
    <property type="protein sequence ID" value="KAF2648584.1"/>
    <property type="molecule type" value="Genomic_DNA"/>
</dbReference>
<organism evidence="5 6">
    <name type="scientific">Lophiostoma macrostomum CBS 122681</name>
    <dbReference type="NCBI Taxonomy" id="1314788"/>
    <lineage>
        <taxon>Eukaryota</taxon>
        <taxon>Fungi</taxon>
        <taxon>Dikarya</taxon>
        <taxon>Ascomycota</taxon>
        <taxon>Pezizomycotina</taxon>
        <taxon>Dothideomycetes</taxon>
        <taxon>Pleosporomycetidae</taxon>
        <taxon>Pleosporales</taxon>
        <taxon>Lophiostomataceae</taxon>
        <taxon>Lophiostoma</taxon>
    </lineage>
</organism>
<dbReference type="InterPro" id="IPR020843">
    <property type="entry name" value="ER"/>
</dbReference>
<dbReference type="CDD" id="cd08249">
    <property type="entry name" value="enoyl_reductase_like"/>
    <property type="match status" value="1"/>
</dbReference>
<dbReference type="SUPFAM" id="SSF50129">
    <property type="entry name" value="GroES-like"/>
    <property type="match status" value="1"/>
</dbReference>
<feature type="domain" description="Enoyl reductase (ER)" evidence="4">
    <location>
        <begin position="10"/>
        <end position="281"/>
    </location>
</feature>
<keyword evidence="6" id="KW-1185">Reference proteome</keyword>
<dbReference type="Gene3D" id="3.90.180.10">
    <property type="entry name" value="Medium-chain alcohol dehydrogenases, catalytic domain"/>
    <property type="match status" value="1"/>
</dbReference>
<dbReference type="AlphaFoldDB" id="A0A6A6SR07"/>